<accession>A0A268S4P2</accession>
<dbReference type="RefSeq" id="WP_095327800.1">
    <property type="nucleotide sequence ID" value="NZ_NPBS01000014.1"/>
</dbReference>
<comment type="caution">
    <text evidence="1">The sequence shown here is derived from an EMBL/GenBank/DDBJ whole genome shotgun (WGS) entry which is preliminary data.</text>
</comment>
<evidence type="ECO:0000313" key="1">
    <source>
        <dbReference type="EMBL" id="PAF27387.1"/>
    </source>
</evidence>
<dbReference type="AlphaFoldDB" id="A0A268S4P2"/>
<dbReference type="EMBL" id="NPBS01000014">
    <property type="protein sequence ID" value="PAF27387.1"/>
    <property type="molecule type" value="Genomic_DNA"/>
</dbReference>
<proteinExistence type="predicted"/>
<dbReference type="Proteomes" id="UP000216133">
    <property type="component" value="Unassembled WGS sequence"/>
</dbReference>
<organism evidence="1 2">
    <name type="scientific">Shouchella clausii</name>
    <name type="common">Alkalihalobacillus clausii</name>
    <dbReference type="NCBI Taxonomy" id="79880"/>
    <lineage>
        <taxon>Bacteria</taxon>
        <taxon>Bacillati</taxon>
        <taxon>Bacillota</taxon>
        <taxon>Bacilli</taxon>
        <taxon>Bacillales</taxon>
        <taxon>Bacillaceae</taxon>
        <taxon>Shouchella</taxon>
    </lineage>
</organism>
<sequence>MKDLSGKYGRVIVDVMILDQCGDMVLVKQLVSGHSYWTIFSDLQEIHPPPSGTFDKYSEKEIRD</sequence>
<gene>
    <name evidence="1" type="ORF">CHH61_03450</name>
</gene>
<name>A0A268S4P2_SHOCL</name>
<protein>
    <submittedName>
        <fullName evidence="1">Uncharacterized protein</fullName>
    </submittedName>
</protein>
<reference evidence="1 2" key="1">
    <citation type="submission" date="2017-07" db="EMBL/GenBank/DDBJ databases">
        <title>Isolation and whole genome analysis of endospore-forming bacteria from heroin.</title>
        <authorList>
            <person name="Kalinowski J."/>
            <person name="Ahrens B."/>
            <person name="Al-Dilaimi A."/>
            <person name="Winkler A."/>
            <person name="Wibberg D."/>
            <person name="Schleenbecker U."/>
            <person name="Ruckert C."/>
            <person name="Wolfel R."/>
            <person name="Grass G."/>
        </authorList>
    </citation>
    <scope>NUCLEOTIDE SEQUENCE [LARGE SCALE GENOMIC DNA]</scope>
    <source>
        <strain evidence="1 2">7523-2</strain>
    </source>
</reference>
<evidence type="ECO:0000313" key="2">
    <source>
        <dbReference type="Proteomes" id="UP000216133"/>
    </source>
</evidence>